<evidence type="ECO:0000313" key="2">
    <source>
        <dbReference type="Proteomes" id="UP000831701"/>
    </source>
</evidence>
<proteinExistence type="predicted"/>
<comment type="caution">
    <text evidence="1">The sequence shown here is derived from an EMBL/GenBank/DDBJ whole genome shotgun (WGS) entry which is preliminary data.</text>
</comment>
<keyword evidence="2" id="KW-1185">Reference proteome</keyword>
<gene>
    <name evidence="1" type="ORF">L3Q82_026010</name>
</gene>
<dbReference type="EMBL" id="CM041538">
    <property type="protein sequence ID" value="KAI3369036.1"/>
    <property type="molecule type" value="Genomic_DNA"/>
</dbReference>
<feature type="non-terminal residue" evidence="1">
    <location>
        <position position="2485"/>
    </location>
</feature>
<protein>
    <submittedName>
        <fullName evidence="1">Uncharacterized protein</fullName>
    </submittedName>
</protein>
<evidence type="ECO:0000313" key="1">
    <source>
        <dbReference type="EMBL" id="KAI3369036.1"/>
    </source>
</evidence>
<name>A0ACB8WMT8_9TELE</name>
<sequence>MGLFGEASAVMAHRSSFDKETEKEMRRLVRCVSGIRDEEDQNFQLALKFALSNFRFHRFLDVDSHKVQRSLAGIYEKLMVHSDLSKAESWKKLTEEFLNSPLANTDGTKTDTHYSVLSLLLLLSGSPSNTDFTERPRVKEAEEKDDFDWAKYLMEGEDIDIGLYPDTPEWSEEESEDDDSEQPISREDSGIQLDRTPQEDQDNTNKKVPVTWTDVVIYKQCPRQRLGEPDARAWLEQHIVTPYWVAHAPRFPHSLHLHSNLLNVWDQHLYNTDPLYLPEEKAFVTETQVIRETLWLLSGVKKHFIFQHHDGKVSVRNNVVVTHLTSNCLRSVLEHIAVYGQAVFRLQRFIDEVTGYSSEPGPPGSGSSHGSKKGSEPPFRTYQAFVWALNKYFTSFKEELTTIEKELICNGKCKYPVFDRLSWFVDETVTLSAVLERLNPHLAQIKVLHKVFCTGVAEVPPETPNVVRASHLLNTLYKAIIEYDSVGEASEQAVALLFSLWTETVRPYLEIVDEWIVHGHLFDPAKEFIIQRNKDVPVNHRDFWYATYTLYSVSETVENEEKLNDAASGSSGGDQGSSNRQLTMVSFLKPVLKQIIMAGKSMQLLKNLGCKETDQSDRSSRDAERKSLYTLFLESVQSRLCSQEASPTDTVTEQQATKRSLIKMQSIISQHLEIDDVHDPLLAINFARLYLEQSDFHEHFSSGDFIVDRSSQSVTCQTFELTLRSCLYPHIERRYIECCGNLMKTLKKDYKLLEYLQAMRNYFLLEAGDTMYDFYTAIFDKVQEKESWQQLSFLNVQLQEAVGQRYPEDSSRLSIFLENIDPARKKHPVNNLEVLTLSYKVSSVKIFLYMLYETGCIYIYSFYPQQVPWPVDIVISSECQKIYNQVFLLLLQIKWAKYSLDTLRFSDFTDVTKKLEGALAEEVKAKEPINQQIHRMCLLRVKLMHFVNSLHNYITTRILHSTGLEFQHQVQEAKDLDQLIKIHYRYLATIHDRCLLREKVSFVKEAIMKVLNLVLIFSDRWQAGFGAWKIESIDKMESDFKNCHMFLVTILNKAVCRGSFPHCNNMASTVTLEDALSNVDLLEELPLPDQQPCIEPLPSSVMFQPNFNTNFEDRNAFVTGIARYIEQATVHSSMNEMLEEGQEYAIMLYTWRSCSRAIPQVKCNEQPNRVEIYEKTVEVLEPEVTKLMNFMYFQRTAIDRFCGEVRRLCHTERRKDFVSEAYLLTLGKFINMFAVLDELKNMKCSVKNDHSAYKRAAQFLRKMSEPSSIQESQNLSMFLANHNKITQSLQQQLEVINGYEELLADIVNLCVDYYENKMYLTPSEKHMLLKVMGFGLYLMDGNSSNIYKLDAKKRINLTKIDKFFKQLQVVPLFGDMQIELSRYIKTSAHFEENKSRWTCTSISSSPQYNICEQMIQIREDHMRFISELARYSNIYVKMCSFVSVKVVTGSGRQEAQKTDTEYRKLFDLALQGMQLLSQWSAHVMEVYSWKLVHPTDKYSNKECPDNAEEYERATRYNYTSEEKFALVEVMAMIKGLQVLMGRMESVFNHAIRHTIYSALQDFAQVTLRDPLRQAIKKKKNVIQSVLQAIRKTVCDWETGREPHNLTPPSEEKKTPRAALTSRFLAVQWDPPALRSHLRASADKAILNQSSLSTFSSRYPFPHLRRSHAPRPGLLQVHVYQAYEARTAPVALHVLAQLYMVRTMLESLIADKSGSKKTLRSSLEGPTILDIEKFHRESFFYTHLLNFSETLQQCCDLSQLWFREFFLELTMGRRIQFPIEMSMPWILTDHILETKEASMMEYVLYPLDLYNDSAHYALTKFKKQFLYDEIEAEVNLCFDQFVYKLADQIFAYYKILAGSLLLDKRLRADCKNQGANIPWPASNRYETLLKQRHVQLLGRSIDLNRLITQRVSAALYKSLELAINRFESEDLTSIVELEGLLDINRMTHKLLSKYLTLDSLDAMFREATTTTFVRTILPFSQEFQRDKPPNAQPQYFARQLSERPQLVVLGNYVARGLRREEGGLRDVGVFGAVLAAVPGRVEVSGPRRVLAGRAGRRVAVVRGLTRDGADGVEAAPQQDAGDDQEQDAAAHQQAVPVWVVHDAVEGVQAAGGRRPAHSGRGGGDVVDRIIPMTYGRLCSLSVCEWSRADASKTLNLAYSSIFSAYRNFVGPPHIKVMCRLLGYQGIAVVMEELLKVVKSLLQGTIMQYVKTLMEVMPKICRLPRHEYGSPGILEFFHHQLKDIVEYAELKTVCFQNLREVGNAILFCLLSEQSLSQEEVCDLLHAAPFQNILPRVHVKEGERLDAKMKRLEAKYTALHLVPLIERLGTPQQIAIAREGDLLTKERLCCGLSMFEVILTRVRGFLDDPIWRGPLPSNGVMHVDECVEFHRLWSAMQFVYCIPVGAHEFTVEQCFGDGLHWAGCMIIALLGQHRRFDILDFSYHLLKVQKHDGKDEVIKSVPLKKMVDRIRKFQVLNNEIFAILNKYL</sequence>
<dbReference type="Proteomes" id="UP000831701">
    <property type="component" value="Chromosome 8"/>
</dbReference>
<reference evidence="1" key="1">
    <citation type="submission" date="2022-04" db="EMBL/GenBank/DDBJ databases">
        <title>Jade perch genome.</title>
        <authorList>
            <person name="Chao B."/>
        </authorList>
    </citation>
    <scope>NUCLEOTIDE SEQUENCE</scope>
    <source>
        <strain evidence="1">CB-2022</strain>
    </source>
</reference>
<organism evidence="1 2">
    <name type="scientific">Scortum barcoo</name>
    <name type="common">barcoo grunter</name>
    <dbReference type="NCBI Taxonomy" id="214431"/>
    <lineage>
        <taxon>Eukaryota</taxon>
        <taxon>Metazoa</taxon>
        <taxon>Chordata</taxon>
        <taxon>Craniata</taxon>
        <taxon>Vertebrata</taxon>
        <taxon>Euteleostomi</taxon>
        <taxon>Actinopterygii</taxon>
        <taxon>Neopterygii</taxon>
        <taxon>Teleostei</taxon>
        <taxon>Neoteleostei</taxon>
        <taxon>Acanthomorphata</taxon>
        <taxon>Eupercaria</taxon>
        <taxon>Centrarchiformes</taxon>
        <taxon>Terapontoidei</taxon>
        <taxon>Terapontidae</taxon>
        <taxon>Scortum</taxon>
    </lineage>
</organism>
<accession>A0ACB8WMT8</accession>